<reference evidence="2" key="1">
    <citation type="submission" date="2020-07" db="EMBL/GenBank/DDBJ databases">
        <title>Genome sequence and genetic diversity analysis of an under-domesticated orphan crop, white fonio (Digitaria exilis).</title>
        <authorList>
            <person name="Bennetzen J.L."/>
            <person name="Chen S."/>
            <person name="Ma X."/>
            <person name="Wang X."/>
            <person name="Yssel A.E.J."/>
            <person name="Chaluvadi S.R."/>
            <person name="Johnson M."/>
            <person name="Gangashetty P."/>
            <person name="Hamidou F."/>
            <person name="Sanogo M.D."/>
            <person name="Zwaenepoel A."/>
            <person name="Wallace J."/>
            <person name="Van De Peer Y."/>
            <person name="Van Deynze A."/>
        </authorList>
    </citation>
    <scope>NUCLEOTIDE SEQUENCE</scope>
    <source>
        <tissue evidence="2">Leaves</tissue>
    </source>
</reference>
<dbReference type="PANTHER" id="PTHR31325">
    <property type="entry name" value="OS01G0798800 PROTEIN-RELATED"/>
    <property type="match status" value="1"/>
</dbReference>
<evidence type="ECO:0000256" key="1">
    <source>
        <dbReference type="SAM" id="MobiDB-lite"/>
    </source>
</evidence>
<accession>A0A835B6U4</accession>
<name>A0A835B6U4_9POAL</name>
<comment type="caution">
    <text evidence="2">The sequence shown here is derived from an EMBL/GenBank/DDBJ whole genome shotgun (WGS) entry which is preliminary data.</text>
</comment>
<dbReference type="AlphaFoldDB" id="A0A835B6U4"/>
<dbReference type="OrthoDB" id="672171at2759"/>
<dbReference type="Proteomes" id="UP000636709">
    <property type="component" value="Unassembled WGS sequence"/>
</dbReference>
<keyword evidence="3" id="KW-1185">Reference proteome</keyword>
<dbReference type="EMBL" id="JACEFO010002056">
    <property type="protein sequence ID" value="KAF8687507.1"/>
    <property type="molecule type" value="Genomic_DNA"/>
</dbReference>
<evidence type="ECO:0000313" key="3">
    <source>
        <dbReference type="Proteomes" id="UP000636709"/>
    </source>
</evidence>
<dbReference type="Pfam" id="PF04578">
    <property type="entry name" value="DUF594"/>
    <property type="match status" value="1"/>
</dbReference>
<evidence type="ECO:0000313" key="2">
    <source>
        <dbReference type="EMBL" id="KAF8687507.1"/>
    </source>
</evidence>
<gene>
    <name evidence="2" type="ORF">HU200_043203</name>
</gene>
<feature type="region of interest" description="Disordered" evidence="1">
    <location>
        <begin position="241"/>
        <end position="269"/>
    </location>
</feature>
<sequence length="290" mass="32643">MLSQASYSFIKHHPVSEEDVRVPDGVRESVARALQGIDGPPTNGSWCLQRNRDIDFDDLVWTLRQETHTHTILIWHIATCYCDMLPLVGGDDDLLQENHGVATASSRYCAYLVAFNTELLPEHSLNTKTLLQQVLKEAKDLLGRTQVSMEEKHARIQSLELPEEDSSLNTFQKGIRLGRRLTDMLTTVRWKVMAEFWAETILYVAPSDDAAAHIERLANGGEFVTHLWALLSNAGILKRATEEWSPPPPEPDSDIPIEEQDQLSVGPVDPVSTIVRQGLRLRRSNSLPTF</sequence>
<dbReference type="InterPro" id="IPR007658">
    <property type="entry name" value="DUF594"/>
</dbReference>
<proteinExistence type="predicted"/>
<organism evidence="2 3">
    <name type="scientific">Digitaria exilis</name>
    <dbReference type="NCBI Taxonomy" id="1010633"/>
    <lineage>
        <taxon>Eukaryota</taxon>
        <taxon>Viridiplantae</taxon>
        <taxon>Streptophyta</taxon>
        <taxon>Embryophyta</taxon>
        <taxon>Tracheophyta</taxon>
        <taxon>Spermatophyta</taxon>
        <taxon>Magnoliopsida</taxon>
        <taxon>Liliopsida</taxon>
        <taxon>Poales</taxon>
        <taxon>Poaceae</taxon>
        <taxon>PACMAD clade</taxon>
        <taxon>Panicoideae</taxon>
        <taxon>Panicodae</taxon>
        <taxon>Paniceae</taxon>
        <taxon>Anthephorinae</taxon>
        <taxon>Digitaria</taxon>
    </lineage>
</organism>
<protein>
    <submittedName>
        <fullName evidence="2">Uncharacterized protein</fullName>
    </submittedName>
</protein>
<feature type="compositionally biased region" description="Acidic residues" evidence="1">
    <location>
        <begin position="251"/>
        <end position="261"/>
    </location>
</feature>